<dbReference type="InterPro" id="IPR001752">
    <property type="entry name" value="Kinesin_motor_dom"/>
</dbReference>
<dbReference type="PANTHER" id="PTHR47972">
    <property type="entry name" value="KINESIN-LIKE PROTEIN KLP-3"/>
    <property type="match status" value="1"/>
</dbReference>
<dbReference type="EMBL" id="CAADRP010001918">
    <property type="protein sequence ID" value="VFU56282.1"/>
    <property type="molecule type" value="Genomic_DNA"/>
</dbReference>
<dbReference type="GO" id="GO:0005524">
    <property type="term" value="F:ATP binding"/>
    <property type="evidence" value="ECO:0007669"/>
    <property type="project" value="InterPro"/>
</dbReference>
<organism evidence="4">
    <name type="scientific">Salix viminalis</name>
    <name type="common">Common osier</name>
    <name type="synonym">Basket willow</name>
    <dbReference type="NCBI Taxonomy" id="40686"/>
    <lineage>
        <taxon>Eukaryota</taxon>
        <taxon>Viridiplantae</taxon>
        <taxon>Streptophyta</taxon>
        <taxon>Embryophyta</taxon>
        <taxon>Tracheophyta</taxon>
        <taxon>Spermatophyta</taxon>
        <taxon>Magnoliopsida</taxon>
        <taxon>eudicotyledons</taxon>
        <taxon>Gunneridae</taxon>
        <taxon>Pentapetalae</taxon>
        <taxon>rosids</taxon>
        <taxon>fabids</taxon>
        <taxon>Malpighiales</taxon>
        <taxon>Salicaceae</taxon>
        <taxon>Saliceae</taxon>
        <taxon>Salix</taxon>
    </lineage>
</organism>
<proteinExistence type="inferred from homology"/>
<reference evidence="4" key="1">
    <citation type="submission" date="2019-03" db="EMBL/GenBank/DDBJ databases">
        <authorList>
            <person name="Mank J."/>
            <person name="Almeida P."/>
        </authorList>
    </citation>
    <scope>NUCLEOTIDE SEQUENCE</scope>
    <source>
        <strain evidence="4">78183</strain>
    </source>
</reference>
<dbReference type="Pfam" id="PF00225">
    <property type="entry name" value="Kinesin"/>
    <property type="match status" value="1"/>
</dbReference>
<evidence type="ECO:0000313" key="4">
    <source>
        <dbReference type="EMBL" id="VFU56282.1"/>
    </source>
</evidence>
<name>A0A6N2MPK2_SALVM</name>
<dbReference type="SUPFAM" id="SSF52540">
    <property type="entry name" value="P-loop containing nucleoside triphosphate hydrolases"/>
    <property type="match status" value="1"/>
</dbReference>
<dbReference type="Gene3D" id="3.40.850.10">
    <property type="entry name" value="Kinesin motor domain"/>
    <property type="match status" value="1"/>
</dbReference>
<dbReference type="PROSITE" id="PS50067">
    <property type="entry name" value="KINESIN_MOTOR_2"/>
    <property type="match status" value="1"/>
</dbReference>
<accession>A0A6N2MPK2</accession>
<dbReference type="AlphaFoldDB" id="A0A6N2MPK2"/>
<evidence type="ECO:0000256" key="2">
    <source>
        <dbReference type="PROSITE-ProRule" id="PRU00283"/>
    </source>
</evidence>
<dbReference type="InterPro" id="IPR036961">
    <property type="entry name" value="Kinesin_motor_dom_sf"/>
</dbReference>
<evidence type="ECO:0000259" key="3">
    <source>
        <dbReference type="PROSITE" id="PS50067"/>
    </source>
</evidence>
<dbReference type="PANTHER" id="PTHR47972:SF16">
    <property type="entry name" value="KINESIN-LIKE PROTEIN"/>
    <property type="match status" value="1"/>
</dbReference>
<protein>
    <recommendedName>
        <fullName evidence="3">Kinesin motor domain-containing protein</fullName>
    </recommendedName>
</protein>
<keyword evidence="1" id="KW-0505">Motor protein</keyword>
<dbReference type="GO" id="GO:0007018">
    <property type="term" value="P:microtubule-based movement"/>
    <property type="evidence" value="ECO:0007669"/>
    <property type="project" value="InterPro"/>
</dbReference>
<dbReference type="InterPro" id="IPR027640">
    <property type="entry name" value="Kinesin-like_fam"/>
</dbReference>
<sequence length="108" mass="12180">MMQAYMVELYQDTLVDLLLPKNMKRVKLDIKKDSKGMVSVENVTVVSITTFEELQSIIQRGSDQRHISGTQMNEESSRSHLILSIVIESTNLQTQSVARGKTLLVQKG</sequence>
<evidence type="ECO:0000256" key="1">
    <source>
        <dbReference type="ARBA" id="ARBA00023175"/>
    </source>
</evidence>
<feature type="domain" description="Kinesin motor" evidence="3">
    <location>
        <begin position="1"/>
        <end position="108"/>
    </location>
</feature>
<dbReference type="GO" id="GO:0008017">
    <property type="term" value="F:microtubule binding"/>
    <property type="evidence" value="ECO:0007669"/>
    <property type="project" value="InterPro"/>
</dbReference>
<dbReference type="InterPro" id="IPR027417">
    <property type="entry name" value="P-loop_NTPase"/>
</dbReference>
<comment type="similarity">
    <text evidence="2">Belongs to the TRAFAC class myosin-kinesin ATPase superfamily. Kinesin family.</text>
</comment>
<comment type="caution">
    <text evidence="2">Lacks conserved residue(s) required for the propagation of feature annotation.</text>
</comment>
<gene>
    <name evidence="4" type="ORF">SVIM_LOCUS403245</name>
</gene>
<dbReference type="GO" id="GO:0003777">
    <property type="term" value="F:microtubule motor activity"/>
    <property type="evidence" value="ECO:0007669"/>
    <property type="project" value="InterPro"/>
</dbReference>